<dbReference type="EMBL" id="PYDT01000010">
    <property type="protein sequence ID" value="THU47326.1"/>
    <property type="molecule type" value="Genomic_DNA"/>
</dbReference>
<gene>
    <name evidence="1" type="ORF">C4D60_Mb09t14310</name>
</gene>
<protein>
    <submittedName>
        <fullName evidence="1">Uncharacterized protein</fullName>
    </submittedName>
</protein>
<evidence type="ECO:0000313" key="2">
    <source>
        <dbReference type="Proteomes" id="UP000317650"/>
    </source>
</evidence>
<reference evidence="1 2" key="1">
    <citation type="journal article" date="2019" name="Nat. Plants">
        <title>Genome sequencing of Musa balbisiana reveals subgenome evolution and function divergence in polyploid bananas.</title>
        <authorList>
            <person name="Yao X."/>
        </authorList>
    </citation>
    <scope>NUCLEOTIDE SEQUENCE [LARGE SCALE GENOMIC DNA]</scope>
    <source>
        <strain evidence="2">cv. DH-PKW</strain>
        <tissue evidence="1">Leaves</tissue>
    </source>
</reference>
<sequence length="204" mass="22278">MSKSWDGAPAASWDCYAAKGTALVSSPVIIQCFPRIVSMNQDGLLGPNTTDERKRSGEEEVEVLARSAQCLRSGERPGGTSLKRVAWCTHEALGPRLARALRCHPIPHLIGLGVLLVLLVSIKSMEVLNFDVYHLVQAVRTGPRGYRYTVHPLPGSTNVLTDIETYQPVPPRISTVTEAYRSVCPDVPLSSNLEEGTPIEFQEA</sequence>
<proteinExistence type="predicted"/>
<evidence type="ECO:0000313" key="1">
    <source>
        <dbReference type="EMBL" id="THU47326.1"/>
    </source>
</evidence>
<comment type="caution">
    <text evidence="1">The sequence shown here is derived from an EMBL/GenBank/DDBJ whole genome shotgun (WGS) entry which is preliminary data.</text>
</comment>
<name>A0A4V4H390_MUSBA</name>
<accession>A0A4V4H390</accession>
<dbReference type="Proteomes" id="UP000317650">
    <property type="component" value="Chromosome 9"/>
</dbReference>
<keyword evidence="2" id="KW-1185">Reference proteome</keyword>
<dbReference type="AlphaFoldDB" id="A0A4V4H390"/>
<organism evidence="1 2">
    <name type="scientific">Musa balbisiana</name>
    <name type="common">Banana</name>
    <dbReference type="NCBI Taxonomy" id="52838"/>
    <lineage>
        <taxon>Eukaryota</taxon>
        <taxon>Viridiplantae</taxon>
        <taxon>Streptophyta</taxon>
        <taxon>Embryophyta</taxon>
        <taxon>Tracheophyta</taxon>
        <taxon>Spermatophyta</taxon>
        <taxon>Magnoliopsida</taxon>
        <taxon>Liliopsida</taxon>
        <taxon>Zingiberales</taxon>
        <taxon>Musaceae</taxon>
        <taxon>Musa</taxon>
    </lineage>
</organism>